<dbReference type="InterPro" id="IPR036179">
    <property type="entry name" value="Ig-like_dom_sf"/>
</dbReference>
<dbReference type="Pfam" id="PF08205">
    <property type="entry name" value="C2-set_2"/>
    <property type="match status" value="1"/>
</dbReference>
<dbReference type="FunFam" id="2.60.40.10:FF:000077">
    <property type="entry name" value="Kirre like nephrin family adhesion molecule 3"/>
    <property type="match status" value="1"/>
</dbReference>
<dbReference type="InterPro" id="IPR051275">
    <property type="entry name" value="Cell_adhesion_signaling"/>
</dbReference>
<accession>A0A821VCG1</accession>
<dbReference type="SMART" id="SM00408">
    <property type="entry name" value="IGc2"/>
    <property type="match status" value="5"/>
</dbReference>
<feature type="domain" description="Ig-like" evidence="13">
    <location>
        <begin position="124"/>
        <end position="223"/>
    </location>
</feature>
<keyword evidence="5 11" id="KW-1133">Transmembrane helix</keyword>
<feature type="chain" id="PRO_5033032429" description="Ig-like domain-containing protein" evidence="12">
    <location>
        <begin position="25"/>
        <end position="960"/>
    </location>
</feature>
<dbReference type="InterPro" id="IPR013098">
    <property type="entry name" value="Ig_I-set"/>
</dbReference>
<evidence type="ECO:0000256" key="4">
    <source>
        <dbReference type="ARBA" id="ARBA00022737"/>
    </source>
</evidence>
<evidence type="ECO:0000256" key="3">
    <source>
        <dbReference type="ARBA" id="ARBA00022729"/>
    </source>
</evidence>
<keyword evidence="7" id="KW-1015">Disulfide bond</keyword>
<keyword evidence="3 12" id="KW-0732">Signal</keyword>
<comment type="subcellular location">
    <subcellularLocation>
        <location evidence="1">Membrane</location>
        <topology evidence="1">Single-pass type I membrane protein</topology>
    </subcellularLocation>
</comment>
<evidence type="ECO:0000256" key="11">
    <source>
        <dbReference type="SAM" id="Phobius"/>
    </source>
</evidence>
<evidence type="ECO:0000256" key="8">
    <source>
        <dbReference type="ARBA" id="ARBA00023180"/>
    </source>
</evidence>
<dbReference type="EMBL" id="CAJOBZ010000041">
    <property type="protein sequence ID" value="CAF4906183.1"/>
    <property type="molecule type" value="Genomic_DNA"/>
</dbReference>
<dbReference type="InterPro" id="IPR013783">
    <property type="entry name" value="Ig-like_fold"/>
</dbReference>
<keyword evidence="4" id="KW-0677">Repeat</keyword>
<dbReference type="Proteomes" id="UP000663880">
    <property type="component" value="Unassembled WGS sequence"/>
</dbReference>
<dbReference type="SMART" id="SM00409">
    <property type="entry name" value="IG"/>
    <property type="match status" value="4"/>
</dbReference>
<evidence type="ECO:0000256" key="7">
    <source>
        <dbReference type="ARBA" id="ARBA00023157"/>
    </source>
</evidence>
<keyword evidence="2 11" id="KW-0812">Transmembrane</keyword>
<evidence type="ECO:0000313" key="15">
    <source>
        <dbReference type="Proteomes" id="UP000663880"/>
    </source>
</evidence>
<dbReference type="PROSITE" id="PS50835">
    <property type="entry name" value="IG_LIKE"/>
    <property type="match status" value="5"/>
</dbReference>
<feature type="region of interest" description="Disordered" evidence="10">
    <location>
        <begin position="879"/>
        <end position="931"/>
    </location>
</feature>
<evidence type="ECO:0000256" key="2">
    <source>
        <dbReference type="ARBA" id="ARBA00022692"/>
    </source>
</evidence>
<feature type="compositionally biased region" description="Polar residues" evidence="10">
    <location>
        <begin position="768"/>
        <end position="799"/>
    </location>
</feature>
<feature type="compositionally biased region" description="Low complexity" evidence="10">
    <location>
        <begin position="919"/>
        <end position="929"/>
    </location>
</feature>
<feature type="signal peptide" evidence="12">
    <location>
        <begin position="1"/>
        <end position="24"/>
    </location>
</feature>
<keyword evidence="6 11" id="KW-0472">Membrane</keyword>
<dbReference type="GO" id="GO:0005911">
    <property type="term" value="C:cell-cell junction"/>
    <property type="evidence" value="ECO:0007669"/>
    <property type="project" value="TreeGrafter"/>
</dbReference>
<dbReference type="PANTHER" id="PTHR11640:SF31">
    <property type="entry name" value="IRREGULAR CHIASM C-ROUGHEST PROTEIN-RELATED"/>
    <property type="match status" value="1"/>
</dbReference>
<evidence type="ECO:0000256" key="12">
    <source>
        <dbReference type="SAM" id="SignalP"/>
    </source>
</evidence>
<dbReference type="Pfam" id="PF13927">
    <property type="entry name" value="Ig_3"/>
    <property type="match status" value="2"/>
</dbReference>
<gene>
    <name evidence="14" type="ORF">PMACD_LOCUS11721</name>
</gene>
<organism evidence="14 15">
    <name type="scientific">Pieris macdunnoughi</name>
    <dbReference type="NCBI Taxonomy" id="345717"/>
    <lineage>
        <taxon>Eukaryota</taxon>
        <taxon>Metazoa</taxon>
        <taxon>Ecdysozoa</taxon>
        <taxon>Arthropoda</taxon>
        <taxon>Hexapoda</taxon>
        <taxon>Insecta</taxon>
        <taxon>Pterygota</taxon>
        <taxon>Neoptera</taxon>
        <taxon>Endopterygota</taxon>
        <taxon>Lepidoptera</taxon>
        <taxon>Glossata</taxon>
        <taxon>Ditrysia</taxon>
        <taxon>Papilionoidea</taxon>
        <taxon>Pieridae</taxon>
        <taxon>Pierinae</taxon>
        <taxon>Pieris</taxon>
    </lineage>
</organism>
<reference evidence="14" key="1">
    <citation type="submission" date="2021-02" db="EMBL/GenBank/DDBJ databases">
        <authorList>
            <person name="Steward A R."/>
        </authorList>
    </citation>
    <scope>NUCLEOTIDE SEQUENCE</scope>
</reference>
<keyword evidence="9" id="KW-0393">Immunoglobulin domain</keyword>
<evidence type="ECO:0000256" key="9">
    <source>
        <dbReference type="ARBA" id="ARBA00023319"/>
    </source>
</evidence>
<feature type="compositionally biased region" description="Polar residues" evidence="10">
    <location>
        <begin position="879"/>
        <end position="911"/>
    </location>
</feature>
<feature type="domain" description="Ig-like" evidence="13">
    <location>
        <begin position="333"/>
        <end position="415"/>
    </location>
</feature>
<protein>
    <recommendedName>
        <fullName evidence="13">Ig-like domain-containing protein</fullName>
    </recommendedName>
</protein>
<dbReference type="GO" id="GO:0005886">
    <property type="term" value="C:plasma membrane"/>
    <property type="evidence" value="ECO:0007669"/>
    <property type="project" value="TreeGrafter"/>
</dbReference>
<dbReference type="InterPro" id="IPR003599">
    <property type="entry name" value="Ig_sub"/>
</dbReference>
<evidence type="ECO:0000256" key="10">
    <source>
        <dbReference type="SAM" id="MobiDB-lite"/>
    </source>
</evidence>
<dbReference type="GO" id="GO:0050839">
    <property type="term" value="F:cell adhesion molecule binding"/>
    <property type="evidence" value="ECO:0007669"/>
    <property type="project" value="TreeGrafter"/>
</dbReference>
<feature type="compositionally biased region" description="Polar residues" evidence="10">
    <location>
        <begin position="806"/>
        <end position="819"/>
    </location>
</feature>
<dbReference type="InterPro" id="IPR013162">
    <property type="entry name" value="CD80_C2-set"/>
</dbReference>
<dbReference type="PANTHER" id="PTHR11640">
    <property type="entry name" value="NEPHRIN"/>
    <property type="match status" value="1"/>
</dbReference>
<feature type="domain" description="Ig-like" evidence="13">
    <location>
        <begin position="504"/>
        <end position="599"/>
    </location>
</feature>
<dbReference type="InterPro" id="IPR003598">
    <property type="entry name" value="Ig_sub2"/>
</dbReference>
<keyword evidence="8" id="KW-0325">Glycoprotein</keyword>
<evidence type="ECO:0000256" key="6">
    <source>
        <dbReference type="ARBA" id="ARBA00023136"/>
    </source>
</evidence>
<proteinExistence type="predicted"/>
<feature type="domain" description="Ig-like" evidence="13">
    <location>
        <begin position="231"/>
        <end position="326"/>
    </location>
</feature>
<evidence type="ECO:0000259" key="13">
    <source>
        <dbReference type="PROSITE" id="PS50835"/>
    </source>
</evidence>
<dbReference type="InterPro" id="IPR007110">
    <property type="entry name" value="Ig-like_dom"/>
</dbReference>
<dbReference type="AlphaFoldDB" id="A0A821VCG1"/>
<feature type="domain" description="Ig-like" evidence="13">
    <location>
        <begin position="418"/>
        <end position="499"/>
    </location>
</feature>
<feature type="transmembrane region" description="Helical" evidence="11">
    <location>
        <begin position="606"/>
        <end position="629"/>
    </location>
</feature>
<comment type="caution">
    <text evidence="14">The sequence shown here is derived from an EMBL/GenBank/DDBJ whole genome shotgun (WGS) entry which is preliminary data.</text>
</comment>
<dbReference type="Gene3D" id="2.60.40.10">
    <property type="entry name" value="Immunoglobulins"/>
    <property type="match status" value="5"/>
</dbReference>
<name>A0A821VCG1_9NEOP</name>
<evidence type="ECO:0000256" key="1">
    <source>
        <dbReference type="ARBA" id="ARBA00004479"/>
    </source>
</evidence>
<dbReference type="Pfam" id="PF07679">
    <property type="entry name" value="I-set"/>
    <property type="match status" value="1"/>
</dbReference>
<dbReference type="SUPFAM" id="SSF48726">
    <property type="entry name" value="Immunoglobulin"/>
    <property type="match status" value="4"/>
</dbReference>
<feature type="region of interest" description="Disordered" evidence="10">
    <location>
        <begin position="765"/>
        <end position="819"/>
    </location>
</feature>
<sequence length="960" mass="104963">MSHFFKLICLFGLGLLAIDTETVTKLPVHSKQMGLGSGYRTDRPAQSSRHIIKVASAFYPATRNKHGAVQNKGDVGKRTSLQDVNRFPEDMKMSSYRSRVWSVPLFLLLRTMFVISGVGGLQEQKFAMEPQDQTAVIGSRVTLPCRVENKAGQLQWTKDDFGLGLHRDLSGYDRYKMIGSDEEGDYSLDIRDVTLDDDAKYQCQVSSGAKGEPAIRSRYARLTVIVPPEPPKILQGNFHSTTEDKLIILECISVGGKPPAEITWVDSNAGVLTQGVTYTVEPLPDGQRFTARSVIKMPPKEEHHNQSFTCQAQNTADRAYRAANILIEVKYAPKVKVRIKSGKRIIEGKDVILSCIADANPSNLTFRWILNDSIIGNSSELIIPNITRSYNGARIRCKVVNEVGRSEETIILEISYAPTFRNRPMDVEAELGKQVTLSCDVDGFPEPEFKWLHLEEDTNINVGKTANLTLTADTHTSGRYMCIASVEGYKEIEAEASIFIKGPPKIISNHTQFGSQGDTVNIECAAFAVPKIDNIVWTFEGKEIDGVHDQDYAFQEDIQVGGIVNSTLIIRESQSKHFGVYRCNVSNDYGSDMIDIVLRPTKSFPLLLILFGITSGTIMVAAVIMLVILCQRKQRKNKQAQVTEKPDVTVTAEELYKENDRNSNISDLKLELRQANGNCEIDYSNTGSDSTLCSNAKLGSGIPLAGTVPLSVNQANTFPYRYSNDYSDPAYSDYKVNGYSTYVHYGHDYTPGSLRVQSPTMAADKLTPNRSINGSLPRSIDTPSVQFSGNGSQNNSLQRSAKRQDSSNALNNLGVPSTEVNRIPNGGIIHGVDVRYAATYGNPHLRSGLGFTVNTAKPASTPAPPPYSSVRTSVILPSGTSSHSITSPTSLASPQCATSPITNSTMSTDSAQPPLGVATSSTTPQSPSSHYILAPSNRTLSNSTVTKKGCTIQTALATHV</sequence>
<dbReference type="OrthoDB" id="6413693at2759"/>
<evidence type="ECO:0000256" key="5">
    <source>
        <dbReference type="ARBA" id="ARBA00022989"/>
    </source>
</evidence>
<evidence type="ECO:0000313" key="14">
    <source>
        <dbReference type="EMBL" id="CAF4906183.1"/>
    </source>
</evidence>
<keyword evidence="15" id="KW-1185">Reference proteome</keyword>
<dbReference type="GO" id="GO:0098609">
    <property type="term" value="P:cell-cell adhesion"/>
    <property type="evidence" value="ECO:0007669"/>
    <property type="project" value="TreeGrafter"/>
</dbReference>